<dbReference type="Proteomes" id="UP000199031">
    <property type="component" value="Unassembled WGS sequence"/>
</dbReference>
<evidence type="ECO:0000313" key="1">
    <source>
        <dbReference type="EMBL" id="SFQ45568.1"/>
    </source>
</evidence>
<proteinExistence type="predicted"/>
<gene>
    <name evidence="1" type="ORF">SAMN05444277_11349</name>
</gene>
<dbReference type="EMBL" id="FOXQ01000013">
    <property type="protein sequence ID" value="SFQ45568.1"/>
    <property type="molecule type" value="Genomic_DNA"/>
</dbReference>
<dbReference type="AlphaFoldDB" id="A0A1I5YMU5"/>
<protein>
    <submittedName>
        <fullName evidence="1">Uncharacterized protein</fullName>
    </submittedName>
</protein>
<sequence>MGWGYIHSGDTGLQLILNDNTKVLIGTHRADEMEAVLHSLKLL</sequence>
<name>A0A1I5YMU5_9BACT</name>
<organism evidence="1 2">
    <name type="scientific">Parafilimonas terrae</name>
    <dbReference type="NCBI Taxonomy" id="1465490"/>
    <lineage>
        <taxon>Bacteria</taxon>
        <taxon>Pseudomonadati</taxon>
        <taxon>Bacteroidota</taxon>
        <taxon>Chitinophagia</taxon>
        <taxon>Chitinophagales</taxon>
        <taxon>Chitinophagaceae</taxon>
        <taxon>Parafilimonas</taxon>
    </lineage>
</organism>
<keyword evidence="2" id="KW-1185">Reference proteome</keyword>
<reference evidence="1 2" key="1">
    <citation type="submission" date="2016-10" db="EMBL/GenBank/DDBJ databases">
        <authorList>
            <person name="de Groot N.N."/>
        </authorList>
    </citation>
    <scope>NUCLEOTIDE SEQUENCE [LARGE SCALE GENOMIC DNA]</scope>
    <source>
        <strain evidence="1 2">DSM 28286</strain>
    </source>
</reference>
<dbReference type="STRING" id="1465490.SAMN05444277_11349"/>
<evidence type="ECO:0000313" key="2">
    <source>
        <dbReference type="Proteomes" id="UP000199031"/>
    </source>
</evidence>
<accession>A0A1I5YMU5</accession>